<dbReference type="EMBL" id="JASSZA010000016">
    <property type="protein sequence ID" value="KAK2091713.1"/>
    <property type="molecule type" value="Genomic_DNA"/>
</dbReference>
<evidence type="ECO:0000313" key="2">
    <source>
        <dbReference type="Proteomes" id="UP001266305"/>
    </source>
</evidence>
<gene>
    <name evidence="1" type="ORF">P7K49_030997</name>
</gene>
<proteinExistence type="predicted"/>
<comment type="caution">
    <text evidence="1">The sequence shown here is derived from an EMBL/GenBank/DDBJ whole genome shotgun (WGS) entry which is preliminary data.</text>
</comment>
<protein>
    <submittedName>
        <fullName evidence="1">Uncharacterized protein</fullName>
    </submittedName>
</protein>
<name>A0ABQ9U3R6_SAGOE</name>
<accession>A0ABQ9U3R6</accession>
<dbReference type="Proteomes" id="UP001266305">
    <property type="component" value="Unassembled WGS sequence"/>
</dbReference>
<organism evidence="1 2">
    <name type="scientific">Saguinus oedipus</name>
    <name type="common">Cotton-top tamarin</name>
    <name type="synonym">Oedipomidas oedipus</name>
    <dbReference type="NCBI Taxonomy" id="9490"/>
    <lineage>
        <taxon>Eukaryota</taxon>
        <taxon>Metazoa</taxon>
        <taxon>Chordata</taxon>
        <taxon>Craniata</taxon>
        <taxon>Vertebrata</taxon>
        <taxon>Euteleostomi</taxon>
        <taxon>Mammalia</taxon>
        <taxon>Eutheria</taxon>
        <taxon>Euarchontoglires</taxon>
        <taxon>Primates</taxon>
        <taxon>Haplorrhini</taxon>
        <taxon>Platyrrhini</taxon>
        <taxon>Cebidae</taxon>
        <taxon>Callitrichinae</taxon>
        <taxon>Saguinus</taxon>
    </lineage>
</organism>
<evidence type="ECO:0000313" key="1">
    <source>
        <dbReference type="EMBL" id="KAK2091713.1"/>
    </source>
</evidence>
<sequence length="182" mass="19116">MGPVDTPFPPLSVDTLTCRWEGALGGAEAVPCARRTHFLLRGALRGLRGLPPPPPPLGRRAASPFPFLAELLFLRPPSPALLAPSRALPRRGLFSVAPASPIVRSQERTVWLGWGTQKKASAAGDTAVATFPGQGPPARLLGTQPALLEHLLVPLVTPRCLPLAKGRRGGSHEHPLGTDGGP</sequence>
<reference evidence="1 2" key="1">
    <citation type="submission" date="2023-05" db="EMBL/GenBank/DDBJ databases">
        <title>B98-5 Cell Line De Novo Hybrid Assembly: An Optical Mapping Approach.</title>
        <authorList>
            <person name="Kananen K."/>
            <person name="Auerbach J.A."/>
            <person name="Kautto E."/>
            <person name="Blachly J.S."/>
        </authorList>
    </citation>
    <scope>NUCLEOTIDE SEQUENCE [LARGE SCALE GENOMIC DNA]</scope>
    <source>
        <strain evidence="1">B95-8</strain>
        <tissue evidence="1">Cell line</tissue>
    </source>
</reference>
<keyword evidence="2" id="KW-1185">Reference proteome</keyword>